<evidence type="ECO:0000256" key="1">
    <source>
        <dbReference type="ARBA" id="ARBA00010062"/>
    </source>
</evidence>
<keyword evidence="2" id="KW-0732">Signal</keyword>
<dbReference type="RefSeq" id="WP_129060878.1">
    <property type="nucleotide sequence ID" value="NZ_NXIE01000002.1"/>
</dbReference>
<dbReference type="SUPFAM" id="SSF53822">
    <property type="entry name" value="Periplasmic binding protein-like I"/>
    <property type="match status" value="1"/>
</dbReference>
<dbReference type="EMBL" id="NXIE01000002">
    <property type="protein sequence ID" value="RXK13060.1"/>
    <property type="molecule type" value="Genomic_DNA"/>
</dbReference>
<evidence type="ECO:0000313" key="4">
    <source>
        <dbReference type="EMBL" id="RXK13060.1"/>
    </source>
</evidence>
<dbReference type="PANTHER" id="PTHR30483:SF6">
    <property type="entry name" value="PERIPLASMIC BINDING PROTEIN OF ABC TRANSPORTER FOR NATURAL AMINO ACIDS"/>
    <property type="match status" value="1"/>
</dbReference>
<dbReference type="InterPro" id="IPR028082">
    <property type="entry name" value="Peripla_BP_I"/>
</dbReference>
<accession>A0A4Q1AXJ8</accession>
<gene>
    <name evidence="4" type="ORF">CP965_04445</name>
</gene>
<evidence type="ECO:0000313" key="5">
    <source>
        <dbReference type="Proteomes" id="UP000289718"/>
    </source>
</evidence>
<evidence type="ECO:0000256" key="2">
    <source>
        <dbReference type="ARBA" id="ARBA00022729"/>
    </source>
</evidence>
<keyword evidence="5" id="KW-1185">Reference proteome</keyword>
<dbReference type="Pfam" id="PF13458">
    <property type="entry name" value="Peripla_BP_6"/>
    <property type="match status" value="1"/>
</dbReference>
<organism evidence="4 5">
    <name type="scientific">Halarcobacter mediterraneus</name>
    <dbReference type="NCBI Taxonomy" id="2023153"/>
    <lineage>
        <taxon>Bacteria</taxon>
        <taxon>Pseudomonadati</taxon>
        <taxon>Campylobacterota</taxon>
        <taxon>Epsilonproteobacteria</taxon>
        <taxon>Campylobacterales</taxon>
        <taxon>Arcobacteraceae</taxon>
        <taxon>Halarcobacter</taxon>
    </lineage>
</organism>
<dbReference type="OrthoDB" id="9783240at2"/>
<comment type="similarity">
    <text evidence="1">Belongs to the leucine-binding protein family.</text>
</comment>
<feature type="domain" description="Leucine-binding protein" evidence="3">
    <location>
        <begin position="26"/>
        <end position="360"/>
    </location>
</feature>
<dbReference type="Gene3D" id="3.40.50.2300">
    <property type="match status" value="2"/>
</dbReference>
<dbReference type="InterPro" id="IPR051010">
    <property type="entry name" value="BCAA_transport"/>
</dbReference>
<name>A0A4Q1AXJ8_9BACT</name>
<dbReference type="InterPro" id="IPR028081">
    <property type="entry name" value="Leu-bd"/>
</dbReference>
<reference evidence="4 5" key="1">
    <citation type="submission" date="2017-09" db="EMBL/GenBank/DDBJ databases">
        <title>Genomics of the genus Arcobacter.</title>
        <authorList>
            <person name="Perez-Cataluna A."/>
            <person name="Figueras M.J."/>
            <person name="Salas-Masso N."/>
        </authorList>
    </citation>
    <scope>NUCLEOTIDE SEQUENCE [LARGE SCALE GENOMIC DNA]</scope>
    <source>
        <strain evidence="4 5">F156-34</strain>
    </source>
</reference>
<evidence type="ECO:0000259" key="3">
    <source>
        <dbReference type="Pfam" id="PF13458"/>
    </source>
</evidence>
<dbReference type="AlphaFoldDB" id="A0A4Q1AXJ8"/>
<dbReference type="Proteomes" id="UP000289718">
    <property type="component" value="Unassembled WGS sequence"/>
</dbReference>
<dbReference type="PANTHER" id="PTHR30483">
    <property type="entry name" value="LEUCINE-SPECIFIC-BINDING PROTEIN"/>
    <property type="match status" value="1"/>
</dbReference>
<protein>
    <recommendedName>
        <fullName evidence="3">Leucine-binding protein domain-containing protein</fullName>
    </recommendedName>
</protein>
<proteinExistence type="inferred from homology"/>
<comment type="caution">
    <text evidence="4">The sequence shown here is derived from an EMBL/GenBank/DDBJ whole genome shotgun (WGS) entry which is preliminary data.</text>
</comment>
<sequence>MKKVFIAFFFFSFLVFLLFRGLYEDKIKIGFLAGLSGKYSEVGHSLLNGTKLAFEEIDYELNGKEIEIISKDDRQEEAYVKLAIEEFRQNNVKLILGSGTSYMTNVALKFFDDEYQPIIFSASASSNSFSKKDDNFLRTHVSQSPESFTKLSNYLIKNNIRNIYAIYDSNNSTYSKNYIKNFEKSFISKGGNKFFDLQEISSNFSFILENIKKIENIDAIVIIGTPLDSSKLVQYLKINGINKPIIGSSWEKGTTLLENGGKYIEGMIFLSSFNSNSQKKSYLDFVDKYKNKYDSFPDLFALQAYETAKITIEVLKNNDNLDSFKETLLKMKDFNGLQSEIIFDKYGDSQRDYFLMTIKNGVYQELKDK</sequence>